<feature type="transmembrane region" description="Helical" evidence="1">
    <location>
        <begin position="58"/>
        <end position="88"/>
    </location>
</feature>
<evidence type="ECO:0000256" key="1">
    <source>
        <dbReference type="SAM" id="Phobius"/>
    </source>
</evidence>
<dbReference type="AlphaFoldDB" id="A0A9X1V8W4"/>
<evidence type="ECO:0000313" key="2">
    <source>
        <dbReference type="EMBL" id="MCI0183302.1"/>
    </source>
</evidence>
<feature type="transmembrane region" description="Helical" evidence="1">
    <location>
        <begin position="16"/>
        <end position="46"/>
    </location>
</feature>
<dbReference type="Pfam" id="PF09991">
    <property type="entry name" value="DUF2232"/>
    <property type="match status" value="1"/>
</dbReference>
<reference evidence="2" key="1">
    <citation type="submission" date="2022-03" db="EMBL/GenBank/DDBJ databases">
        <title>Draft Genome Sequence of Firmicute Strain S0AB, a Heterotrophic Iron/Sulfur-Oxidizing Extreme Acidophile.</title>
        <authorList>
            <person name="Vergara E."/>
            <person name="Pakostova E."/>
            <person name="Johnson D.B."/>
            <person name="Holmes D.S."/>
        </authorList>
    </citation>
    <scope>NUCLEOTIDE SEQUENCE</scope>
    <source>
        <strain evidence="2">S0AB</strain>
    </source>
</reference>
<feature type="transmembrane region" description="Helical" evidence="1">
    <location>
        <begin position="206"/>
        <end position="226"/>
    </location>
</feature>
<proteinExistence type="predicted"/>
<evidence type="ECO:0000313" key="3">
    <source>
        <dbReference type="Proteomes" id="UP001139263"/>
    </source>
</evidence>
<name>A0A9X1V8W4_9BACL</name>
<dbReference type="EMBL" id="JALBUF010000004">
    <property type="protein sequence ID" value="MCI0183302.1"/>
    <property type="molecule type" value="Genomic_DNA"/>
</dbReference>
<feature type="transmembrane region" description="Helical" evidence="1">
    <location>
        <begin position="238"/>
        <end position="258"/>
    </location>
</feature>
<feature type="transmembrane region" description="Helical" evidence="1">
    <location>
        <begin position="264"/>
        <end position="295"/>
    </location>
</feature>
<organism evidence="2 3">
    <name type="scientific">Sulfoacidibacillus ferrooxidans</name>
    <dbReference type="NCBI Taxonomy" id="2005001"/>
    <lineage>
        <taxon>Bacteria</taxon>
        <taxon>Bacillati</taxon>
        <taxon>Bacillota</taxon>
        <taxon>Bacilli</taxon>
        <taxon>Bacillales</taxon>
        <taxon>Alicyclobacillaceae</taxon>
        <taxon>Sulfoacidibacillus</taxon>
    </lineage>
</organism>
<feature type="transmembrane region" description="Helical" evidence="1">
    <location>
        <begin position="165"/>
        <end position="186"/>
    </location>
</feature>
<keyword evidence="1" id="KW-1133">Transmembrane helix</keyword>
<dbReference type="InterPro" id="IPR018710">
    <property type="entry name" value="DUF2232"/>
</dbReference>
<dbReference type="Proteomes" id="UP001139263">
    <property type="component" value="Unassembled WGS sequence"/>
</dbReference>
<keyword evidence="3" id="KW-1185">Reference proteome</keyword>
<protein>
    <recommendedName>
        <fullName evidence="4">DUF2232 domain-containing protein</fullName>
    </recommendedName>
</protein>
<keyword evidence="1" id="KW-0812">Transmembrane</keyword>
<accession>A0A9X1V8W4</accession>
<dbReference type="PANTHER" id="PTHR41324">
    <property type="entry name" value="MEMBRANE PROTEIN-RELATED"/>
    <property type="match status" value="1"/>
</dbReference>
<feature type="transmembrane region" description="Helical" evidence="1">
    <location>
        <begin position="100"/>
        <end position="119"/>
    </location>
</feature>
<sequence>MIALKRTNRTAWGSGIVFFILLTFAVSTPLSTLAMVLLPVPLVLLIAKGEWQRAVIHLLVALVVLAVLGSFLQAVLLLLFVGSFAYVLGNGFRTGHVTRAMINAVLIFIGFIVIGLALLKWSGIAILPLLMSEVKKAISENPNIGLLEGSHSVGTINQLVQQISLYFPSFIVLFAIGSTLLDAAITRMWLRRTSDQFQPVFSYLRFPPMLVIIFGVSLVILAFQLFHQEALIWTLANNVFLIAGFLLALQALSLLWWYVKPKPWGIFVFFILFILSFIPYISQLYLLLGVFDIVMDLRSRIDKKRQK</sequence>
<dbReference type="RefSeq" id="WP_241713402.1">
    <property type="nucleotide sequence ID" value="NZ_JALBUF010000004.1"/>
</dbReference>
<gene>
    <name evidence="2" type="ORF">MM817_01575</name>
</gene>
<comment type="caution">
    <text evidence="2">The sequence shown here is derived from an EMBL/GenBank/DDBJ whole genome shotgun (WGS) entry which is preliminary data.</text>
</comment>
<evidence type="ECO:0008006" key="4">
    <source>
        <dbReference type="Google" id="ProtNLM"/>
    </source>
</evidence>
<dbReference type="PANTHER" id="PTHR41324:SF1">
    <property type="entry name" value="DUF2232 DOMAIN-CONTAINING PROTEIN"/>
    <property type="match status" value="1"/>
</dbReference>
<keyword evidence="1" id="KW-0472">Membrane</keyword>